<proteinExistence type="predicted"/>
<evidence type="ECO:0000313" key="1">
    <source>
        <dbReference type="EMBL" id="MPN05202.1"/>
    </source>
</evidence>
<name>A0A645EVE5_9ZZZZ</name>
<dbReference type="EMBL" id="VSSQ01051113">
    <property type="protein sequence ID" value="MPN05202.1"/>
    <property type="molecule type" value="Genomic_DNA"/>
</dbReference>
<dbReference type="AlphaFoldDB" id="A0A645EVE5"/>
<comment type="caution">
    <text evidence="1">The sequence shown here is derived from an EMBL/GenBank/DDBJ whole genome shotgun (WGS) entry which is preliminary data.</text>
</comment>
<reference evidence="1" key="1">
    <citation type="submission" date="2019-08" db="EMBL/GenBank/DDBJ databases">
        <authorList>
            <person name="Kucharzyk K."/>
            <person name="Murdoch R.W."/>
            <person name="Higgins S."/>
            <person name="Loffler F."/>
        </authorList>
    </citation>
    <scope>NUCLEOTIDE SEQUENCE</scope>
</reference>
<sequence>MLQLGLDPIDHRRVEQVGQVTGAQQFTEQLLVQAEGRRPTLGQRHIGVVQELADIAHQQRRRER</sequence>
<organism evidence="1">
    <name type="scientific">bioreactor metagenome</name>
    <dbReference type="NCBI Taxonomy" id="1076179"/>
    <lineage>
        <taxon>unclassified sequences</taxon>
        <taxon>metagenomes</taxon>
        <taxon>ecological metagenomes</taxon>
    </lineage>
</organism>
<accession>A0A645EVE5</accession>
<protein>
    <submittedName>
        <fullName evidence="1">Uncharacterized protein</fullName>
    </submittedName>
</protein>
<gene>
    <name evidence="1" type="ORF">SDC9_152452</name>
</gene>